<evidence type="ECO:0000256" key="1">
    <source>
        <dbReference type="ARBA" id="ARBA00022737"/>
    </source>
</evidence>
<evidence type="ECO:0000256" key="2">
    <source>
        <dbReference type="ARBA" id="ARBA00022803"/>
    </source>
</evidence>
<dbReference type="PANTHER" id="PTHR45641">
    <property type="entry name" value="TETRATRICOPEPTIDE REPEAT PROTEIN (AFU_ORTHOLOGUE AFUA_6G03870)"/>
    <property type="match status" value="1"/>
</dbReference>
<dbReference type="InterPro" id="IPR011990">
    <property type="entry name" value="TPR-like_helical_dom_sf"/>
</dbReference>
<name>A0A7D9LHP6_PARCT</name>
<dbReference type="SUPFAM" id="SSF48452">
    <property type="entry name" value="TPR-like"/>
    <property type="match status" value="2"/>
</dbReference>
<gene>
    <name evidence="3" type="ORF">PACLA_8A077252</name>
</gene>
<dbReference type="PROSITE" id="PS50005">
    <property type="entry name" value="TPR"/>
    <property type="match status" value="1"/>
</dbReference>
<dbReference type="EMBL" id="CACRXK020018888">
    <property type="protein sequence ID" value="CAB4033015.1"/>
    <property type="molecule type" value="Genomic_DNA"/>
</dbReference>
<dbReference type="SMART" id="SM00028">
    <property type="entry name" value="TPR"/>
    <property type="match status" value="7"/>
</dbReference>
<dbReference type="Proteomes" id="UP001152795">
    <property type="component" value="Unassembled WGS sequence"/>
</dbReference>
<dbReference type="Gene3D" id="3.40.50.300">
    <property type="entry name" value="P-loop containing nucleotide triphosphate hydrolases"/>
    <property type="match status" value="1"/>
</dbReference>
<keyword evidence="4" id="KW-1185">Reference proteome</keyword>
<dbReference type="InterPro" id="IPR019734">
    <property type="entry name" value="TPR_rpt"/>
</dbReference>
<feature type="non-terminal residue" evidence="3">
    <location>
        <position position="1"/>
    </location>
</feature>
<protein>
    <submittedName>
        <fullName evidence="3">Tetratricopeptide repeat</fullName>
    </submittedName>
</protein>
<keyword evidence="1" id="KW-0677">Repeat</keyword>
<dbReference type="PANTHER" id="PTHR45641:SF19">
    <property type="entry name" value="NEPHROCYSTIN-3"/>
    <property type="match status" value="1"/>
</dbReference>
<reference evidence="3" key="1">
    <citation type="submission" date="2020-04" db="EMBL/GenBank/DDBJ databases">
        <authorList>
            <person name="Alioto T."/>
            <person name="Alioto T."/>
            <person name="Gomez Garrido J."/>
        </authorList>
    </citation>
    <scope>NUCLEOTIDE SEQUENCE</scope>
    <source>
        <strain evidence="3">A484AB</strain>
    </source>
</reference>
<comment type="caution">
    <text evidence="3">The sequence shown here is derived from an EMBL/GenBank/DDBJ whole genome shotgun (WGS) entry which is preliminary data.</text>
</comment>
<evidence type="ECO:0000313" key="4">
    <source>
        <dbReference type="Proteomes" id="UP001152795"/>
    </source>
</evidence>
<keyword evidence="2" id="KW-0802">TPR repeat</keyword>
<sequence length="843" mass="95470">EVYELKEKLESEKIAQSELDKRICDLEDRVLNLENKTCPSDSDEEYEYSNIVDLSLNKDKSVPPFVILPDKLNHPVIRRHEVDEVIQTLNDLRVMHDDKITSVFIIGEPLSGKTECGRKIGEALSKHNSIVAVIKCDTYQNFTSSLKQLAKRLGYSQINFPSLHKASVASQIEILSLFIKEKISGESPWVIILDEVLEETKELLTYLPQPGDLGTGQIVVTTHDRSLVTDNPCSIPVVLDRLTLNESLQLLFLLVGNIPQDLAQFVSEKLEFQPALLVSAAKCVKQLSAKKKQSVVQTWRERLENIKSRYKEEEWPYYIAAMDETTRSMLESVIKTVVKRSNVIEECFHLLVLAKGSYLSRDVVTRFLASQLNITKREAELSLRESPLIRICGNDGLAISGVIYKLLCDLFAPVVRTERMIHRLRKLCKFFLLSTHDTVVAKVFKLMSPKIMQYLALLDLCFPDYEELRSLHHELGKAFLCVSVDYGSAVRCFTKAISIFEGSNDITHPEYAQLLNSLGNVLRLTGSMEDACKYLSKSLKLLKEISRGNVSEDIASCLSSLGLVCLSQGDLDRARELHHRALAIREQLHGNDHIATATSLNNIGGVYHERGDLATAKNYYWQALEIKGRNYGWDFPHMANSFNNIAEISHEQGDLCGAISIHKRALKIRQRLYGDDHPDIADSLNNIGVIYHKREELSAARKYHTRALGIRKKVYGEDHLEVACSLNSLGEVCYDEGDLAAAEENHIQALRIRQRYSVTSWHAEVITSLHNLMMVYIADQKISIATDYAYEVFKVCQKIHGMRDARTVEAFRKLTELSKRSSQGRGFDFSLAANEYVERLSCL</sequence>
<organism evidence="3 4">
    <name type="scientific">Paramuricea clavata</name>
    <name type="common">Red gorgonian</name>
    <name type="synonym">Violescent sea-whip</name>
    <dbReference type="NCBI Taxonomy" id="317549"/>
    <lineage>
        <taxon>Eukaryota</taxon>
        <taxon>Metazoa</taxon>
        <taxon>Cnidaria</taxon>
        <taxon>Anthozoa</taxon>
        <taxon>Octocorallia</taxon>
        <taxon>Malacalcyonacea</taxon>
        <taxon>Plexauridae</taxon>
        <taxon>Paramuricea</taxon>
    </lineage>
</organism>
<dbReference type="AlphaFoldDB" id="A0A7D9LHP6"/>
<proteinExistence type="predicted"/>
<dbReference type="SUPFAM" id="SSF52540">
    <property type="entry name" value="P-loop containing nucleoside triphosphate hydrolases"/>
    <property type="match status" value="1"/>
</dbReference>
<dbReference type="InterPro" id="IPR027417">
    <property type="entry name" value="P-loop_NTPase"/>
</dbReference>
<accession>A0A7D9LHP6</accession>
<evidence type="ECO:0000313" key="3">
    <source>
        <dbReference type="EMBL" id="CAB4033015.1"/>
    </source>
</evidence>
<dbReference type="OrthoDB" id="5981563at2759"/>
<dbReference type="Gene3D" id="1.25.40.10">
    <property type="entry name" value="Tetratricopeptide repeat domain"/>
    <property type="match status" value="2"/>
</dbReference>
<dbReference type="Pfam" id="PF13424">
    <property type="entry name" value="TPR_12"/>
    <property type="match status" value="2"/>
</dbReference>